<feature type="region of interest" description="Disordered" evidence="1">
    <location>
        <begin position="238"/>
        <end position="261"/>
    </location>
</feature>
<feature type="region of interest" description="Disordered" evidence="1">
    <location>
        <begin position="20"/>
        <end position="57"/>
    </location>
</feature>
<feature type="compositionally biased region" description="Acidic residues" evidence="1">
    <location>
        <begin position="302"/>
        <end position="313"/>
    </location>
</feature>
<feature type="region of interest" description="Disordered" evidence="1">
    <location>
        <begin position="302"/>
        <end position="379"/>
    </location>
</feature>
<feature type="compositionally biased region" description="Basic and acidic residues" evidence="1">
    <location>
        <begin position="44"/>
        <end position="57"/>
    </location>
</feature>
<feature type="compositionally biased region" description="Basic and acidic residues" evidence="1">
    <location>
        <begin position="20"/>
        <end position="37"/>
    </location>
</feature>
<evidence type="ECO:0000256" key="1">
    <source>
        <dbReference type="SAM" id="MobiDB-lite"/>
    </source>
</evidence>
<organism evidence="2 3">
    <name type="scientific">Euplotes crassus</name>
    <dbReference type="NCBI Taxonomy" id="5936"/>
    <lineage>
        <taxon>Eukaryota</taxon>
        <taxon>Sar</taxon>
        <taxon>Alveolata</taxon>
        <taxon>Ciliophora</taxon>
        <taxon>Intramacronucleata</taxon>
        <taxon>Spirotrichea</taxon>
        <taxon>Hypotrichia</taxon>
        <taxon>Euplotida</taxon>
        <taxon>Euplotidae</taxon>
        <taxon>Moneuplotes</taxon>
    </lineage>
</organism>
<reference evidence="2" key="1">
    <citation type="submission" date="2023-07" db="EMBL/GenBank/DDBJ databases">
        <authorList>
            <consortium name="AG Swart"/>
            <person name="Singh M."/>
            <person name="Singh A."/>
            <person name="Seah K."/>
            <person name="Emmerich C."/>
        </authorList>
    </citation>
    <scope>NUCLEOTIDE SEQUENCE</scope>
    <source>
        <strain evidence="2">DP1</strain>
    </source>
</reference>
<dbReference type="AlphaFoldDB" id="A0AAD1X726"/>
<protein>
    <submittedName>
        <fullName evidence="2">Uncharacterized protein</fullName>
    </submittedName>
</protein>
<keyword evidence="3" id="KW-1185">Reference proteome</keyword>
<evidence type="ECO:0000313" key="3">
    <source>
        <dbReference type="Proteomes" id="UP001295684"/>
    </source>
</evidence>
<feature type="region of interest" description="Disordered" evidence="1">
    <location>
        <begin position="163"/>
        <end position="188"/>
    </location>
</feature>
<feature type="compositionally biased region" description="Acidic residues" evidence="1">
    <location>
        <begin position="174"/>
        <end position="187"/>
    </location>
</feature>
<accession>A0AAD1X726</accession>
<dbReference type="EMBL" id="CAMPGE010004407">
    <property type="protein sequence ID" value="CAI2363254.1"/>
    <property type="molecule type" value="Genomic_DNA"/>
</dbReference>
<dbReference type="Proteomes" id="UP001295684">
    <property type="component" value="Unassembled WGS sequence"/>
</dbReference>
<gene>
    <name evidence="2" type="ORF">ECRASSUSDP1_LOCUS4584</name>
</gene>
<feature type="compositionally biased region" description="Basic and acidic residues" evidence="1">
    <location>
        <begin position="321"/>
        <end position="330"/>
    </location>
</feature>
<proteinExistence type="predicted"/>
<evidence type="ECO:0000313" key="2">
    <source>
        <dbReference type="EMBL" id="CAI2363254.1"/>
    </source>
</evidence>
<name>A0AAD1X726_EUPCR</name>
<comment type="caution">
    <text evidence="2">The sequence shown here is derived from an EMBL/GenBank/DDBJ whole genome shotgun (WGS) entry which is preliminary data.</text>
</comment>
<feature type="compositionally biased region" description="Pro residues" evidence="1">
    <location>
        <begin position="352"/>
        <end position="363"/>
    </location>
</feature>
<sequence>MEDNKTSFFDFSDEDALDHTEGKAFGIDKKRQDKMDSKQGSPKKPQETSQHKNSSERTIEGFVAEFLKINGRKPFPKELQEFKRVYQLSKPEIRIGRAELRIKKVSKLKPRPDADTDSAFYKRFKDWKPYEILASNLQRAAIKKFLPPILAFHYSLFYDQEPVSKKNDPQNDLGEQEDNKESEDLEDMPGYKKLKAVLENEYDELEIILNDDQKKSLKKVMVHKNPDRYKDLYPQIDISTDPDPEPDFSSINPHLKAPSEDSTDIKANLRYIKNFLKFKNIPQKSTKSLSSSFIEEIIKEVQEEDEQECEEEKEQSMDVDSCGREQMRDFEDTENMVIDNETYSKLHTTSPDPKPQPPSPTIPPHITAESLQQTDPYHPQISKILKKLKTLTNT</sequence>